<keyword evidence="5" id="KW-1185">Reference proteome</keyword>
<protein>
    <recommendedName>
        <fullName evidence="1">Schlafen AlbA-2 domain-containing protein</fullName>
    </recommendedName>
</protein>
<reference evidence="2" key="4">
    <citation type="submission" date="2023-01" db="EMBL/GenBank/DDBJ databases">
        <title>Draft genome sequence of Methylobacterium brachythecii strain NBRC 107710.</title>
        <authorList>
            <person name="Sun Q."/>
            <person name="Mori K."/>
        </authorList>
    </citation>
    <scope>NUCLEOTIDE SEQUENCE</scope>
    <source>
        <strain evidence="2">NBRC 107710</strain>
    </source>
</reference>
<name>A0A7W6F9F6_9HYPH</name>
<dbReference type="RefSeq" id="WP_183511165.1">
    <property type="nucleotide sequence ID" value="NZ_BSPG01000011.1"/>
</dbReference>
<dbReference type="EMBL" id="BSPG01000011">
    <property type="protein sequence ID" value="GLS44385.1"/>
    <property type="molecule type" value="Genomic_DNA"/>
</dbReference>
<reference evidence="2" key="1">
    <citation type="journal article" date="2014" name="Int. J. Syst. Evol. Microbiol.">
        <title>Complete genome of a new Firmicutes species belonging to the dominant human colonic microbiota ('Ruminococcus bicirculans') reveals two chromosomes and a selective capacity to utilize plant glucans.</title>
        <authorList>
            <consortium name="NISC Comparative Sequencing Program"/>
            <person name="Wegmann U."/>
            <person name="Louis P."/>
            <person name="Goesmann A."/>
            <person name="Henrissat B."/>
            <person name="Duncan S.H."/>
            <person name="Flint H.J."/>
        </authorList>
    </citation>
    <scope>NUCLEOTIDE SEQUENCE</scope>
    <source>
        <strain evidence="2">NBRC 107710</strain>
    </source>
</reference>
<evidence type="ECO:0000313" key="2">
    <source>
        <dbReference type="EMBL" id="GLS44385.1"/>
    </source>
</evidence>
<dbReference type="EMBL" id="JACIDN010000010">
    <property type="protein sequence ID" value="MBB3905106.1"/>
    <property type="molecule type" value="Genomic_DNA"/>
</dbReference>
<organism evidence="3 4">
    <name type="scientific">Methylobacterium brachythecii</name>
    <dbReference type="NCBI Taxonomy" id="1176177"/>
    <lineage>
        <taxon>Bacteria</taxon>
        <taxon>Pseudomonadati</taxon>
        <taxon>Pseudomonadota</taxon>
        <taxon>Alphaproteobacteria</taxon>
        <taxon>Hyphomicrobiales</taxon>
        <taxon>Methylobacteriaceae</taxon>
        <taxon>Methylobacterium</taxon>
    </lineage>
</organism>
<evidence type="ECO:0000259" key="1">
    <source>
        <dbReference type="Pfam" id="PF04326"/>
    </source>
</evidence>
<dbReference type="Proteomes" id="UP001156881">
    <property type="component" value="Unassembled WGS sequence"/>
</dbReference>
<dbReference type="AlphaFoldDB" id="A0A7W6F9F6"/>
<feature type="domain" description="Schlafen AlbA-2" evidence="1">
    <location>
        <begin position="30"/>
        <end position="159"/>
    </location>
</feature>
<dbReference type="InterPro" id="IPR007421">
    <property type="entry name" value="Schlafen_AlbA_2_dom"/>
</dbReference>
<reference evidence="5" key="2">
    <citation type="journal article" date="2019" name="Int. J. Syst. Evol. Microbiol.">
        <title>The Global Catalogue of Microorganisms (GCM) 10K type strain sequencing project: providing services to taxonomists for standard genome sequencing and annotation.</title>
        <authorList>
            <consortium name="The Broad Institute Genomics Platform"/>
            <consortium name="The Broad Institute Genome Sequencing Center for Infectious Disease"/>
            <person name="Wu L."/>
            <person name="Ma J."/>
        </authorList>
    </citation>
    <scope>NUCLEOTIDE SEQUENCE [LARGE SCALE GENOMIC DNA]</scope>
    <source>
        <strain evidence="5">NBRC 107710</strain>
    </source>
</reference>
<proteinExistence type="predicted"/>
<gene>
    <name evidence="2" type="ORF">GCM10007884_23730</name>
    <name evidence="3" type="ORF">GGR33_004634</name>
</gene>
<evidence type="ECO:0000313" key="3">
    <source>
        <dbReference type="EMBL" id="MBB3905106.1"/>
    </source>
</evidence>
<comment type="caution">
    <text evidence="3">The sequence shown here is derived from an EMBL/GenBank/DDBJ whole genome shotgun (WGS) entry which is preliminary data.</text>
</comment>
<dbReference type="Gene3D" id="3.30.950.30">
    <property type="entry name" value="Schlafen, AAA domain"/>
    <property type="match status" value="1"/>
</dbReference>
<dbReference type="Pfam" id="PF04326">
    <property type="entry name" value="SLFN_AlbA_2"/>
    <property type="match status" value="1"/>
</dbReference>
<sequence length="321" mass="35911">MRDLYDQLLAEGEAGIDRLIGERTQEFLELDFKRKEVDRNGEFSTKDRRMLAEALSGFANSAGGLLIIGIDARPGDDQIDCAQAPFPIMGIERFLADANNEIGQLIQPRLDGVAIAAIDSRREPGSGYLLVYVQQSERRPHRSEAKGQKLYYKRHGSSFYVMEHNDLADAFARHGVPTIDINIKIGYVFGVGAMRRYVLQVYSSNTSDYIAKFPYLILRNMSGCHPTNGIEHDPAQPLRMQERDGTISFFGGADDVVHPGTERHMANITVTFSRDGHQGWMPVHAKAGDPVPSFEAKIGCEGARPMVHRPLFDIEMFDLPR</sequence>
<evidence type="ECO:0000313" key="4">
    <source>
        <dbReference type="Proteomes" id="UP000517759"/>
    </source>
</evidence>
<dbReference type="Proteomes" id="UP000517759">
    <property type="component" value="Unassembled WGS sequence"/>
</dbReference>
<dbReference type="InterPro" id="IPR038461">
    <property type="entry name" value="Schlafen_AlbA_2_dom_sf"/>
</dbReference>
<reference evidence="3 4" key="3">
    <citation type="submission" date="2020-08" db="EMBL/GenBank/DDBJ databases">
        <title>Genomic Encyclopedia of Type Strains, Phase IV (KMG-IV): sequencing the most valuable type-strain genomes for metagenomic binning, comparative biology and taxonomic classification.</title>
        <authorList>
            <person name="Goeker M."/>
        </authorList>
    </citation>
    <scope>NUCLEOTIDE SEQUENCE [LARGE SCALE GENOMIC DNA]</scope>
    <source>
        <strain evidence="3 4">DSM 24105</strain>
    </source>
</reference>
<accession>A0A7W6F9F6</accession>
<evidence type="ECO:0000313" key="5">
    <source>
        <dbReference type="Proteomes" id="UP001156881"/>
    </source>
</evidence>